<evidence type="ECO:0000313" key="2">
    <source>
        <dbReference type="Proteomes" id="UP000193136"/>
    </source>
</evidence>
<dbReference type="OrthoDB" id="6902230at2"/>
<dbReference type="RefSeq" id="WP_085010910.1">
    <property type="nucleotide sequence ID" value="NZ_NAAD01000014.1"/>
</dbReference>
<dbReference type="AlphaFoldDB" id="A0A1X0Y0G9"/>
<sequence length="237" mass="26337">MTDGKKYSPPSKTVGDAAHAIARAGLSAVPYVGGPAAELFSALINPPLEKRRIVWMEEVGEALQMLEEQFEVSLEALQNNPDFIDTVMHASQIAVRNSQTEKRQALKNAILNTALPNPPEEAIRQICLDLIETFTDWHIRILKIFHNPLAWFEANNRPWPNMSIGGLSSILEAACPELKGRRDFYDQIWKDLYTRGLVNTDHMHTTMSGTGLTQQRTSGIGGALLSLIESPFEENNG</sequence>
<organism evidence="1 2">
    <name type="scientific">Geothermobacter hydrogeniphilus</name>
    <dbReference type="NCBI Taxonomy" id="1969733"/>
    <lineage>
        <taxon>Bacteria</taxon>
        <taxon>Pseudomonadati</taxon>
        <taxon>Thermodesulfobacteriota</taxon>
        <taxon>Desulfuromonadia</taxon>
        <taxon>Desulfuromonadales</taxon>
        <taxon>Geothermobacteraceae</taxon>
        <taxon>Geothermobacter</taxon>
    </lineage>
</organism>
<proteinExistence type="predicted"/>
<keyword evidence="2" id="KW-1185">Reference proteome</keyword>
<protein>
    <submittedName>
        <fullName evidence="1">Uncharacterized protein</fullName>
    </submittedName>
</protein>
<gene>
    <name evidence="1" type="ORF">B5V00_11300</name>
</gene>
<evidence type="ECO:0000313" key="1">
    <source>
        <dbReference type="EMBL" id="ORJ58681.1"/>
    </source>
</evidence>
<comment type="caution">
    <text evidence="1">The sequence shown here is derived from an EMBL/GenBank/DDBJ whole genome shotgun (WGS) entry which is preliminary data.</text>
</comment>
<name>A0A1X0Y0G9_9BACT</name>
<dbReference type="Proteomes" id="UP000193136">
    <property type="component" value="Unassembled WGS sequence"/>
</dbReference>
<dbReference type="EMBL" id="NAAD01000014">
    <property type="protein sequence ID" value="ORJ58681.1"/>
    <property type="molecule type" value="Genomic_DNA"/>
</dbReference>
<reference evidence="1 2" key="1">
    <citation type="submission" date="2017-03" db="EMBL/GenBank/DDBJ databases">
        <title>Genome sequence of Geothermobacter sp. EPR-M, Deep-Sea Iron Reducer.</title>
        <authorList>
            <person name="Tully B."/>
            <person name="Savalia P."/>
            <person name="Abuyen K."/>
            <person name="Baughan C."/>
            <person name="Romero E."/>
            <person name="Ronkowski C."/>
            <person name="Torres B."/>
            <person name="Tremblay J."/>
            <person name="Trujillo A."/>
            <person name="Tyler M."/>
            <person name="Perez-Rodriguez I."/>
            <person name="Amend J."/>
        </authorList>
    </citation>
    <scope>NUCLEOTIDE SEQUENCE [LARGE SCALE GENOMIC DNA]</scope>
    <source>
        <strain evidence="1 2">EPR-M</strain>
    </source>
</reference>
<accession>A0A1X0Y0G9</accession>